<dbReference type="HAMAP" id="MF_00652">
    <property type="entry name" value="UPF0246"/>
    <property type="match status" value="1"/>
</dbReference>
<dbReference type="Pfam" id="PF03883">
    <property type="entry name" value="H2O2_YaaD"/>
    <property type="match status" value="1"/>
</dbReference>
<dbReference type="PANTHER" id="PTHR30283">
    <property type="entry name" value="PEROXIDE STRESS RESPONSE PROTEIN YAAA"/>
    <property type="match status" value="1"/>
</dbReference>
<comment type="caution">
    <text evidence="2">The sequence shown here is derived from an EMBL/GenBank/DDBJ whole genome shotgun (WGS) entry which is preliminary data.</text>
</comment>
<evidence type="ECO:0000313" key="3">
    <source>
        <dbReference type="Proteomes" id="UP000031561"/>
    </source>
</evidence>
<dbReference type="PANTHER" id="PTHR30283:SF4">
    <property type="entry name" value="PEROXIDE STRESS RESISTANCE PROTEIN YAAA"/>
    <property type="match status" value="1"/>
</dbReference>
<dbReference type="AlphaFoldDB" id="A0ABD4T8E8"/>
<organism evidence="2 3">
    <name type="scientific">Lyngbya confervoides BDU141951</name>
    <dbReference type="NCBI Taxonomy" id="1574623"/>
    <lineage>
        <taxon>Bacteria</taxon>
        <taxon>Bacillati</taxon>
        <taxon>Cyanobacteriota</taxon>
        <taxon>Cyanophyceae</taxon>
        <taxon>Oscillatoriophycideae</taxon>
        <taxon>Oscillatoriales</taxon>
        <taxon>Microcoleaceae</taxon>
        <taxon>Lyngbya</taxon>
    </lineage>
</organism>
<keyword evidence="3" id="KW-1185">Reference proteome</keyword>
<sequence>MVISPAKTLEFQGEPWEDFSIPEQLDRSQVLVDSLRALSAEDLGHLMKISPRLAQLNFQRFQAFRTPFTPQNARQALFAFRGDVYKGIDIDTYEREDLQFAQRSLRILSGLYGVLRPLDLIQPYRLEMGTKLQTAQGNTLYGFWGRHISEQLKGALSDHDYPCLINLASSEYFKAVDPAALHYPVISMVFREKKAEKYKVVAIHAKRARGLMVDYAIRQRIEQPEKLQQFAVEGYRFSPQLSSDYEWVFCRG</sequence>
<dbReference type="EMBL" id="JTHE03000104">
    <property type="protein sequence ID" value="MCM1984809.1"/>
    <property type="molecule type" value="Genomic_DNA"/>
</dbReference>
<evidence type="ECO:0000256" key="1">
    <source>
        <dbReference type="HAMAP-Rule" id="MF_00652"/>
    </source>
</evidence>
<gene>
    <name evidence="2" type="primary">yaaA</name>
    <name evidence="2" type="ORF">QQ91_0018465</name>
</gene>
<dbReference type="InterPro" id="IPR005583">
    <property type="entry name" value="YaaA"/>
</dbReference>
<proteinExistence type="inferred from homology"/>
<name>A0ABD4T8E8_9CYAN</name>
<reference evidence="2 3" key="1">
    <citation type="journal article" date="2015" name="Genome Announc.">
        <title>Draft Genome Sequence of Filamentous Marine Cyanobacterium Lyngbya confervoides Strain BDU141951.</title>
        <authorList>
            <person name="Chandrababunaidu M.M."/>
            <person name="Sen D."/>
            <person name="Tripathy S."/>
        </authorList>
    </citation>
    <scope>NUCLEOTIDE SEQUENCE [LARGE SCALE GENOMIC DNA]</scope>
    <source>
        <strain evidence="2 3">BDU141951</strain>
    </source>
</reference>
<dbReference type="NCBIfam" id="NF002542">
    <property type="entry name" value="PRK02101.1-3"/>
    <property type="match status" value="1"/>
</dbReference>
<evidence type="ECO:0000313" key="2">
    <source>
        <dbReference type="EMBL" id="MCM1984809.1"/>
    </source>
</evidence>
<accession>A0ABD4T8E8</accession>
<comment type="similarity">
    <text evidence="1">Belongs to the UPF0246 family.</text>
</comment>
<protein>
    <recommendedName>
        <fullName evidence="1">UPF0246 protein QQ91_0018465</fullName>
    </recommendedName>
</protein>
<dbReference type="RefSeq" id="WP_236095953.1">
    <property type="nucleotide sequence ID" value="NZ_JTHE03000104.1"/>
</dbReference>
<dbReference type="Proteomes" id="UP000031561">
    <property type="component" value="Unassembled WGS sequence"/>
</dbReference>